<dbReference type="Gene3D" id="3.40.50.720">
    <property type="entry name" value="NAD(P)-binding Rossmann-like Domain"/>
    <property type="match status" value="1"/>
</dbReference>
<dbReference type="SUPFAM" id="SSF51735">
    <property type="entry name" value="NAD(P)-binding Rossmann-fold domains"/>
    <property type="match status" value="1"/>
</dbReference>
<dbReference type="AlphaFoldDB" id="A0A0F4Z402"/>
<dbReference type="PANTHER" id="PTHR45033:SF2">
    <property type="entry name" value="ZINC-TYPE ALCOHOL DEHYDROGENASE-LIKE PROTEIN C1773.06C"/>
    <property type="match status" value="1"/>
</dbReference>
<dbReference type="InterPro" id="IPR011032">
    <property type="entry name" value="GroES-like_sf"/>
</dbReference>
<dbReference type="CDD" id="cd08276">
    <property type="entry name" value="MDR7"/>
    <property type="match status" value="1"/>
</dbReference>
<dbReference type="OrthoDB" id="9930022at2759"/>
<dbReference type="Pfam" id="PF00107">
    <property type="entry name" value="ADH_zinc_N"/>
    <property type="match status" value="1"/>
</dbReference>
<dbReference type="STRING" id="1408163.A0A0F4Z402"/>
<organism evidence="2 3">
    <name type="scientific">Rasamsonia emersonii (strain ATCC 16479 / CBS 393.64 / IMI 116815)</name>
    <dbReference type="NCBI Taxonomy" id="1408163"/>
    <lineage>
        <taxon>Eukaryota</taxon>
        <taxon>Fungi</taxon>
        <taxon>Dikarya</taxon>
        <taxon>Ascomycota</taxon>
        <taxon>Pezizomycotina</taxon>
        <taxon>Eurotiomycetes</taxon>
        <taxon>Eurotiomycetidae</taxon>
        <taxon>Eurotiales</taxon>
        <taxon>Trichocomaceae</taxon>
        <taxon>Rasamsonia</taxon>
    </lineage>
</organism>
<comment type="caution">
    <text evidence="2">The sequence shown here is derived from an EMBL/GenBank/DDBJ whole genome shotgun (WGS) entry which is preliminary data.</text>
</comment>
<dbReference type="GO" id="GO:0004022">
    <property type="term" value="F:alcohol dehydrogenase (NAD+) activity"/>
    <property type="evidence" value="ECO:0007669"/>
    <property type="project" value="UniProtKB-EC"/>
</dbReference>
<dbReference type="SUPFAM" id="SSF50129">
    <property type="entry name" value="GroES-like"/>
    <property type="match status" value="1"/>
</dbReference>
<proteinExistence type="predicted"/>
<dbReference type="InterPro" id="IPR052711">
    <property type="entry name" value="Zinc_ADH-like"/>
</dbReference>
<sequence length="346" mass="37628">MAPTMKHWTLKGTENDFDELVFGSGPVPRVGEHEVLVKLHAAALNYRDLIIPKGLYPFPLKLPVVPGSDGAGEVVEVGSKVTKWKKGDRVVTLFNQGHQFDPIDINATKTGLGGVIDGTLREYGVFNENGLVRAPSNLNFLEASTLTCAALTSWNALYGLRPVKPGDTVLIQGTGGVSVFGVQFAKAAGATVIATTSSNDKFEFLKKLGADHVINYKQDPNWGETARKLTYNNQGVDHVLDVGGPGTLEQSLKAIKFEGIISIIGFLGHSDPKGNPTLLETLSRICTVRGVYVGSKAQMEDMVKAIEANNIHPVVDKEVFTLEKAREAYEYMWQQKHIGKVTIKIE</sequence>
<evidence type="ECO:0000313" key="2">
    <source>
        <dbReference type="EMBL" id="KKA25244.1"/>
    </source>
</evidence>
<evidence type="ECO:0000313" key="3">
    <source>
        <dbReference type="Proteomes" id="UP000053958"/>
    </source>
</evidence>
<dbReference type="Gene3D" id="3.90.180.10">
    <property type="entry name" value="Medium-chain alcohol dehydrogenases, catalytic domain"/>
    <property type="match status" value="1"/>
</dbReference>
<keyword evidence="3" id="KW-1185">Reference proteome</keyword>
<reference evidence="2 3" key="1">
    <citation type="submission" date="2015-04" db="EMBL/GenBank/DDBJ databases">
        <authorList>
            <person name="Heijne W.H."/>
            <person name="Fedorova N.D."/>
            <person name="Nierman W.C."/>
            <person name="Vollebregt A.W."/>
            <person name="Zhao Z."/>
            <person name="Wu L."/>
            <person name="Kumar M."/>
            <person name="Stam H."/>
            <person name="van den Berg M.A."/>
            <person name="Pel H.J."/>
        </authorList>
    </citation>
    <scope>NUCLEOTIDE SEQUENCE [LARGE SCALE GENOMIC DNA]</scope>
    <source>
        <strain evidence="2 3">CBS 393.64</strain>
    </source>
</reference>
<dbReference type="SMART" id="SM00829">
    <property type="entry name" value="PKS_ER"/>
    <property type="match status" value="1"/>
</dbReference>
<keyword evidence="2" id="KW-0560">Oxidoreductase</keyword>
<dbReference type="InterPro" id="IPR036291">
    <property type="entry name" value="NAD(P)-bd_dom_sf"/>
</dbReference>
<dbReference type="PANTHER" id="PTHR45033">
    <property type="match status" value="1"/>
</dbReference>
<dbReference type="InterPro" id="IPR013154">
    <property type="entry name" value="ADH-like_N"/>
</dbReference>
<dbReference type="EMBL" id="LASV01000030">
    <property type="protein sequence ID" value="KKA25244.1"/>
    <property type="molecule type" value="Genomic_DNA"/>
</dbReference>
<protein>
    <submittedName>
        <fullName evidence="2">Alcohol dehydrogenase</fullName>
        <ecNumber evidence="2">1.1.1.1</ecNumber>
    </submittedName>
</protein>
<feature type="domain" description="Enoyl reductase (ER)" evidence="1">
    <location>
        <begin position="15"/>
        <end position="343"/>
    </location>
</feature>
<dbReference type="GeneID" id="25312794"/>
<dbReference type="Pfam" id="PF08240">
    <property type="entry name" value="ADH_N"/>
    <property type="match status" value="1"/>
</dbReference>
<accession>A0A0F4Z402</accession>
<name>A0A0F4Z402_RASE3</name>
<dbReference type="InterPro" id="IPR013149">
    <property type="entry name" value="ADH-like_C"/>
</dbReference>
<gene>
    <name evidence="2" type="ORF">T310_0740</name>
</gene>
<evidence type="ECO:0000259" key="1">
    <source>
        <dbReference type="SMART" id="SM00829"/>
    </source>
</evidence>
<dbReference type="EC" id="1.1.1.1" evidence="2"/>
<dbReference type="InterPro" id="IPR020843">
    <property type="entry name" value="ER"/>
</dbReference>
<dbReference type="Proteomes" id="UP000053958">
    <property type="component" value="Unassembled WGS sequence"/>
</dbReference>
<dbReference type="RefSeq" id="XP_013331856.1">
    <property type="nucleotide sequence ID" value="XM_013476402.1"/>
</dbReference>